<organism evidence="3">
    <name type="scientific">Cyprideis torosa</name>
    <dbReference type="NCBI Taxonomy" id="163714"/>
    <lineage>
        <taxon>Eukaryota</taxon>
        <taxon>Metazoa</taxon>
        <taxon>Ecdysozoa</taxon>
        <taxon>Arthropoda</taxon>
        <taxon>Crustacea</taxon>
        <taxon>Oligostraca</taxon>
        <taxon>Ostracoda</taxon>
        <taxon>Podocopa</taxon>
        <taxon>Podocopida</taxon>
        <taxon>Cytherocopina</taxon>
        <taxon>Cytheroidea</taxon>
        <taxon>Cytherideidae</taxon>
        <taxon>Cyprideis</taxon>
    </lineage>
</organism>
<accession>A0A7R8ZRH0</accession>
<feature type="compositionally biased region" description="Pro residues" evidence="1">
    <location>
        <begin position="308"/>
        <end position="320"/>
    </location>
</feature>
<keyword evidence="2" id="KW-1133">Transmembrane helix</keyword>
<dbReference type="AlphaFoldDB" id="A0A7R8ZRH0"/>
<dbReference type="EMBL" id="OB661754">
    <property type="protein sequence ID" value="CAD7228901.1"/>
    <property type="molecule type" value="Genomic_DNA"/>
</dbReference>
<evidence type="ECO:0000256" key="1">
    <source>
        <dbReference type="SAM" id="MobiDB-lite"/>
    </source>
</evidence>
<feature type="transmembrane region" description="Helical" evidence="2">
    <location>
        <begin position="116"/>
        <end position="136"/>
    </location>
</feature>
<keyword evidence="2" id="KW-0812">Transmembrane</keyword>
<feature type="region of interest" description="Disordered" evidence="1">
    <location>
        <begin position="263"/>
        <end position="320"/>
    </location>
</feature>
<evidence type="ECO:0000313" key="3">
    <source>
        <dbReference type="EMBL" id="CAD7228901.1"/>
    </source>
</evidence>
<name>A0A7R8ZRH0_9CRUS</name>
<proteinExistence type="predicted"/>
<keyword evidence="2" id="KW-0472">Membrane</keyword>
<evidence type="ECO:0000256" key="2">
    <source>
        <dbReference type="SAM" id="Phobius"/>
    </source>
</evidence>
<sequence>MSPPLLYRCPRQKIVTALALLRSAFGEPEIKSYDEVHPTPPDPDEEAVDFSSSLMTAPRRFAGEILCGFSDLIMSRSAPPDVRGLGLMDGLPLRGPPAYYTTQESHLARERQNRTAYRYGLCLVCLGVLLNWLGFYERVLAPIRYLGLGCVVGGGLLICGVMCRTLGTSRRVREEAEAQAANGDPPSIHVLNLEYSIPRVSAKPPDYFATVRSDPMELPPPSYDEALRCMSPSTDPGGGPGPIPSASSSNLLATCQIEQPIISATAELPPTGRRRASDPASSPPLPCASCGNELLAPPSNASASLPRLTPPPPPPSPSPR</sequence>
<protein>
    <submittedName>
        <fullName evidence="3">Uncharacterized protein</fullName>
    </submittedName>
</protein>
<feature type="region of interest" description="Disordered" evidence="1">
    <location>
        <begin position="220"/>
        <end position="248"/>
    </location>
</feature>
<feature type="transmembrane region" description="Helical" evidence="2">
    <location>
        <begin position="142"/>
        <end position="163"/>
    </location>
</feature>
<reference evidence="3" key="1">
    <citation type="submission" date="2020-11" db="EMBL/GenBank/DDBJ databases">
        <authorList>
            <person name="Tran Van P."/>
        </authorList>
    </citation>
    <scope>NUCLEOTIDE SEQUENCE</scope>
</reference>
<gene>
    <name evidence="3" type="ORF">CTOB1V02_LOCUS6779</name>
</gene>